<evidence type="ECO:0000256" key="1">
    <source>
        <dbReference type="SAM" id="MobiDB-lite"/>
    </source>
</evidence>
<accession>A0A4Y2EKH3</accession>
<protein>
    <submittedName>
        <fullName evidence="2">Uncharacterized protein</fullName>
    </submittedName>
</protein>
<feature type="compositionally biased region" description="Polar residues" evidence="1">
    <location>
        <begin position="103"/>
        <end position="115"/>
    </location>
</feature>
<feature type="compositionally biased region" description="Basic and acidic residues" evidence="1">
    <location>
        <begin position="80"/>
        <end position="89"/>
    </location>
</feature>
<dbReference type="EMBL" id="BGPR01000612">
    <property type="protein sequence ID" value="GBM28486.1"/>
    <property type="molecule type" value="Genomic_DNA"/>
</dbReference>
<organism evidence="2 3">
    <name type="scientific">Araneus ventricosus</name>
    <name type="common">Orbweaver spider</name>
    <name type="synonym">Epeira ventricosa</name>
    <dbReference type="NCBI Taxonomy" id="182803"/>
    <lineage>
        <taxon>Eukaryota</taxon>
        <taxon>Metazoa</taxon>
        <taxon>Ecdysozoa</taxon>
        <taxon>Arthropoda</taxon>
        <taxon>Chelicerata</taxon>
        <taxon>Arachnida</taxon>
        <taxon>Araneae</taxon>
        <taxon>Araneomorphae</taxon>
        <taxon>Entelegynae</taxon>
        <taxon>Araneoidea</taxon>
        <taxon>Araneidae</taxon>
        <taxon>Araneus</taxon>
    </lineage>
</organism>
<proteinExistence type="predicted"/>
<keyword evidence="3" id="KW-1185">Reference proteome</keyword>
<evidence type="ECO:0000313" key="2">
    <source>
        <dbReference type="EMBL" id="GBM28486.1"/>
    </source>
</evidence>
<gene>
    <name evidence="2" type="ORF">AVEN_135655_1</name>
</gene>
<name>A0A4Y2EKH3_ARAVE</name>
<evidence type="ECO:0000313" key="3">
    <source>
        <dbReference type="Proteomes" id="UP000499080"/>
    </source>
</evidence>
<sequence length="115" mass="12335">MLPCHSDGLGICGKVVLPCLIACDDPEKKRVGEPSGGTEGKRHQSKVPRQPGRCRRHGACPQQSEQGGGRTQSSVPCLTRKSENHHGGRDGSGMQRRKVSSLLPLSNRVTANTKL</sequence>
<feature type="compositionally biased region" description="Polar residues" evidence="1">
    <location>
        <begin position="61"/>
        <end position="76"/>
    </location>
</feature>
<reference evidence="2 3" key="1">
    <citation type="journal article" date="2019" name="Sci. Rep.">
        <title>Orb-weaving spider Araneus ventricosus genome elucidates the spidroin gene catalogue.</title>
        <authorList>
            <person name="Kono N."/>
            <person name="Nakamura H."/>
            <person name="Ohtoshi R."/>
            <person name="Moran D.A.P."/>
            <person name="Shinohara A."/>
            <person name="Yoshida Y."/>
            <person name="Fujiwara M."/>
            <person name="Mori M."/>
            <person name="Tomita M."/>
            <person name="Arakawa K."/>
        </authorList>
    </citation>
    <scope>NUCLEOTIDE SEQUENCE [LARGE SCALE GENOMIC DNA]</scope>
</reference>
<dbReference type="AlphaFoldDB" id="A0A4Y2EKH3"/>
<feature type="region of interest" description="Disordered" evidence="1">
    <location>
        <begin position="26"/>
        <end position="115"/>
    </location>
</feature>
<dbReference type="Proteomes" id="UP000499080">
    <property type="component" value="Unassembled WGS sequence"/>
</dbReference>
<comment type="caution">
    <text evidence="2">The sequence shown here is derived from an EMBL/GenBank/DDBJ whole genome shotgun (WGS) entry which is preliminary data.</text>
</comment>